<dbReference type="InterPro" id="IPR000992">
    <property type="entry name" value="SRP1_TIP1"/>
</dbReference>
<proteinExistence type="predicted"/>
<evidence type="ECO:0000313" key="3">
    <source>
        <dbReference type="EMBL" id="CCH43473.1"/>
    </source>
</evidence>
<keyword evidence="2" id="KW-0732">Signal</keyword>
<dbReference type="eggNOG" id="KOG1216">
    <property type="taxonomic scope" value="Eukaryota"/>
</dbReference>
<evidence type="ECO:0000313" key="4">
    <source>
        <dbReference type="Proteomes" id="UP000009328"/>
    </source>
</evidence>
<protein>
    <submittedName>
        <fullName evidence="3">Zonadhesin</fullName>
    </submittedName>
</protein>
<evidence type="ECO:0000256" key="1">
    <source>
        <dbReference type="SAM" id="MobiDB-lite"/>
    </source>
</evidence>
<dbReference type="HOGENOM" id="CLU_1397318_0_0_1"/>
<dbReference type="STRING" id="1206466.K0KQE8"/>
<dbReference type="Pfam" id="PF00660">
    <property type="entry name" value="SRP1_TIP1"/>
    <property type="match status" value="1"/>
</dbReference>
<feature type="compositionally biased region" description="Low complexity" evidence="1">
    <location>
        <begin position="153"/>
        <end position="167"/>
    </location>
</feature>
<evidence type="ECO:0000256" key="2">
    <source>
        <dbReference type="SAM" id="SignalP"/>
    </source>
</evidence>
<feature type="region of interest" description="Disordered" evidence="1">
    <location>
        <begin position="96"/>
        <end position="171"/>
    </location>
</feature>
<dbReference type="InParanoid" id="K0KQE8"/>
<dbReference type="Proteomes" id="UP000009328">
    <property type="component" value="Unassembled WGS sequence"/>
</dbReference>
<accession>K0KQE8</accession>
<feature type="signal peptide" evidence="2">
    <location>
        <begin position="1"/>
        <end position="17"/>
    </location>
</feature>
<gene>
    <name evidence="3" type="primary">ZAN3</name>
    <name evidence="3" type="ORF">BN7_3023</name>
</gene>
<dbReference type="AlphaFoldDB" id="K0KQE8"/>
<organism evidence="3 4">
    <name type="scientific">Wickerhamomyces ciferrii (strain ATCC 14091 / BCRC 22168 / CBS 111 / JCM 3599 / NBRC 0793 / NRRL Y-1031 F-60-10)</name>
    <name type="common">Yeast</name>
    <name type="synonym">Pichia ciferrii</name>
    <dbReference type="NCBI Taxonomy" id="1206466"/>
    <lineage>
        <taxon>Eukaryota</taxon>
        <taxon>Fungi</taxon>
        <taxon>Dikarya</taxon>
        <taxon>Ascomycota</taxon>
        <taxon>Saccharomycotina</taxon>
        <taxon>Saccharomycetes</taxon>
        <taxon>Phaffomycetales</taxon>
        <taxon>Wickerhamomycetaceae</taxon>
        <taxon>Wickerhamomyces</taxon>
    </lineage>
</organism>
<comment type="caution">
    <text evidence="3">The sequence shown here is derived from an EMBL/GenBank/DDBJ whole genome shotgun (WGS) entry which is preliminary data.</text>
</comment>
<feature type="compositionally biased region" description="Low complexity" evidence="1">
    <location>
        <begin position="106"/>
        <end position="127"/>
    </location>
</feature>
<reference evidence="3 4" key="1">
    <citation type="journal article" date="2012" name="Eukaryot. Cell">
        <title>Draft genome sequence of Wickerhamomyces ciferrii NRRL Y-1031 F-60-10.</title>
        <authorList>
            <person name="Schneider J."/>
            <person name="Andrea H."/>
            <person name="Blom J."/>
            <person name="Jaenicke S."/>
            <person name="Ruckert C."/>
            <person name="Schorsch C."/>
            <person name="Szczepanowski R."/>
            <person name="Farwick M."/>
            <person name="Goesmann A."/>
            <person name="Puhler A."/>
            <person name="Schaffer S."/>
            <person name="Tauch A."/>
            <person name="Kohler T."/>
            <person name="Brinkrolf K."/>
        </authorList>
    </citation>
    <scope>NUCLEOTIDE SEQUENCE [LARGE SCALE GENOMIC DNA]</scope>
    <source>
        <strain evidence="4">ATCC 14091 / BCRC 22168 / CBS 111 / JCM 3599 / NBRC 0793 / NRRL Y-1031 F-60-10</strain>
    </source>
</reference>
<dbReference type="EMBL" id="CAIF01000080">
    <property type="protein sequence ID" value="CCH43473.1"/>
    <property type="molecule type" value="Genomic_DNA"/>
</dbReference>
<sequence length="195" mass="20731">MRFQTLAALSLASIALADKTEIINGVYNDINSHLEEYLKIIDQVPSDLLQLFKQAQTYTDDSYTTLYDNVDLNEVSTFATGLDWYDQRLKSIFGDDASPSTEAPEVSTTSDAPVSSSAAPVESSTVEPASSSQAPVESSTQEQITSSVAPVEPNSNSTNNATTPANTFDEENSGLRNSLGVFAPVVVALGAVALL</sequence>
<feature type="compositionally biased region" description="Polar residues" evidence="1">
    <location>
        <begin position="128"/>
        <end position="148"/>
    </location>
</feature>
<name>K0KQE8_WICCF</name>
<keyword evidence="4" id="KW-1185">Reference proteome</keyword>
<feature type="chain" id="PRO_5003834949" evidence="2">
    <location>
        <begin position="18"/>
        <end position="195"/>
    </location>
</feature>